<dbReference type="RefSeq" id="WP_097148492.1">
    <property type="nucleotide sequence ID" value="NZ_OBQC01000002.1"/>
</dbReference>
<dbReference type="PANTHER" id="PTHR43283">
    <property type="entry name" value="BETA-LACTAMASE-RELATED"/>
    <property type="match status" value="1"/>
</dbReference>
<dbReference type="InterPro" id="IPR001466">
    <property type="entry name" value="Beta-lactam-related"/>
</dbReference>
<dbReference type="InterPro" id="IPR050789">
    <property type="entry name" value="Diverse_Enzym_Activities"/>
</dbReference>
<gene>
    <name evidence="3" type="ORF">SAMN05877842_102439</name>
</gene>
<evidence type="ECO:0000259" key="2">
    <source>
        <dbReference type="Pfam" id="PF00144"/>
    </source>
</evidence>
<dbReference type="EMBL" id="OBQC01000002">
    <property type="protein sequence ID" value="SOC36517.1"/>
    <property type="molecule type" value="Genomic_DNA"/>
</dbReference>
<evidence type="ECO:0000313" key="4">
    <source>
        <dbReference type="Proteomes" id="UP000219252"/>
    </source>
</evidence>
<evidence type="ECO:0000313" key="3">
    <source>
        <dbReference type="EMBL" id="SOC36517.1"/>
    </source>
</evidence>
<keyword evidence="1" id="KW-0378">Hydrolase</keyword>
<evidence type="ECO:0000256" key="1">
    <source>
        <dbReference type="ARBA" id="ARBA00022801"/>
    </source>
</evidence>
<dbReference type="SUPFAM" id="SSF56601">
    <property type="entry name" value="beta-lactamase/transpeptidase-like"/>
    <property type="match status" value="1"/>
</dbReference>
<dbReference type="Proteomes" id="UP000219252">
    <property type="component" value="Unassembled WGS sequence"/>
</dbReference>
<dbReference type="PANTHER" id="PTHR43283:SF11">
    <property type="entry name" value="BETA-LACTAMASE-RELATED DOMAIN-CONTAINING PROTEIN"/>
    <property type="match status" value="1"/>
</dbReference>
<reference evidence="4" key="1">
    <citation type="submission" date="2017-08" db="EMBL/GenBank/DDBJ databases">
        <authorList>
            <person name="Varghese N."/>
            <person name="Submissions S."/>
        </authorList>
    </citation>
    <scope>NUCLEOTIDE SEQUENCE [LARGE SCALE GENOMIC DNA]</scope>
    <source>
        <strain evidence="4">JC23</strain>
    </source>
</reference>
<dbReference type="GO" id="GO:0016787">
    <property type="term" value="F:hydrolase activity"/>
    <property type="evidence" value="ECO:0007669"/>
    <property type="project" value="UniProtKB-KW"/>
</dbReference>
<proteinExistence type="predicted"/>
<feature type="domain" description="Beta-lactamase-related" evidence="2">
    <location>
        <begin position="12"/>
        <end position="331"/>
    </location>
</feature>
<name>A0A285U4A4_9BACL</name>
<dbReference type="AlphaFoldDB" id="A0A285U4A4"/>
<accession>A0A285U4A4</accession>
<dbReference type="InterPro" id="IPR012338">
    <property type="entry name" value="Beta-lactam/transpept-like"/>
</dbReference>
<organism evidence="3 4">
    <name type="scientific">Ureibacillus acetophenoni</name>
    <dbReference type="NCBI Taxonomy" id="614649"/>
    <lineage>
        <taxon>Bacteria</taxon>
        <taxon>Bacillati</taxon>
        <taxon>Bacillota</taxon>
        <taxon>Bacilli</taxon>
        <taxon>Bacillales</taxon>
        <taxon>Caryophanaceae</taxon>
        <taxon>Ureibacillus</taxon>
    </lineage>
</organism>
<sequence>MVQKNFQRVAEVLEEAVLNRHIPGAVIAITTSDETIYKGAFGYAHETKQIQMKKDTIFDLASLTKVTSTLPAIMQLQEKGLLDIDDSVSLYLPQLEINHHEVTIKHLLTHTSGFRPDIKFYRLNAKRDEVVDLISNLGDRKPVETEVIYSDLNFILLGKIVEQIVQLPLDVYTAKSIYEPLEMNDTYFNPPESKKNRIAATEFMDSIQDFQWGKVHDENTFHFGGVSGHAGLFSTAEDLTKYARMLLNGGDFGKGNLLSATSIELTKKSFTKGLNLNRGLGWQLYDPSSFSGQFFQDGFGHTGFTGTSIWNSPKRDVAIIFLTNRVHFGRSTNIHRLRKIIHNLVSITMDGATRR</sequence>
<dbReference type="Gene3D" id="3.40.710.10">
    <property type="entry name" value="DD-peptidase/beta-lactamase superfamily"/>
    <property type="match status" value="1"/>
</dbReference>
<protein>
    <submittedName>
        <fullName evidence="3">CubicO group peptidase (Beta-lactamase class C family)</fullName>
    </submittedName>
</protein>
<dbReference type="Pfam" id="PF00144">
    <property type="entry name" value="Beta-lactamase"/>
    <property type="match status" value="1"/>
</dbReference>
<dbReference type="OrthoDB" id="9770183at2"/>
<keyword evidence="4" id="KW-1185">Reference proteome</keyword>